<feature type="transmembrane region" description="Helical" evidence="1">
    <location>
        <begin position="69"/>
        <end position="91"/>
    </location>
</feature>
<evidence type="ECO:0000313" key="2">
    <source>
        <dbReference type="EMBL" id="SDM10777.1"/>
    </source>
</evidence>
<protein>
    <submittedName>
        <fullName evidence="2">Uncharacterized protein</fullName>
    </submittedName>
</protein>
<dbReference type="STRING" id="563176.SAMN04488090_2651"/>
<sequence length="206" mass="23788">MKSFPRIAILSSIGAQYAYLLYRHVFSESLTFMAYFEIFFVGLLLLLIIWIAYYRLTVEEENPAERLRWGFYCSWSVLLFFPVWWSIGYLIPLGRLIWIDEPGLTEVVRQVEEVPALHHLFPNREPEFYRSTGNEAGTSPKNWKDVLALRTAMKSNGVISVSCDANGDISLHTESGRTYLHATGMPSPAGSLYKHLRGPWYLWNPF</sequence>
<dbReference type="EMBL" id="FNGS01000004">
    <property type="protein sequence ID" value="SDM10777.1"/>
    <property type="molecule type" value="Genomic_DNA"/>
</dbReference>
<keyword evidence="1" id="KW-0812">Transmembrane</keyword>
<dbReference type="RefSeq" id="WP_093202770.1">
    <property type="nucleotide sequence ID" value="NZ_FNGS01000004.1"/>
</dbReference>
<reference evidence="2 3" key="1">
    <citation type="submission" date="2016-10" db="EMBL/GenBank/DDBJ databases">
        <authorList>
            <person name="de Groot N.N."/>
        </authorList>
    </citation>
    <scope>NUCLEOTIDE SEQUENCE [LARGE SCALE GENOMIC DNA]</scope>
    <source>
        <strain evidence="2 3">DSM 21668</strain>
    </source>
</reference>
<proteinExistence type="predicted"/>
<dbReference type="Proteomes" id="UP000198901">
    <property type="component" value="Unassembled WGS sequence"/>
</dbReference>
<name>A0A1G9QJY1_9BACT</name>
<dbReference type="AlphaFoldDB" id="A0A1G9QJY1"/>
<keyword evidence="1" id="KW-1133">Transmembrane helix</keyword>
<evidence type="ECO:0000313" key="3">
    <source>
        <dbReference type="Proteomes" id="UP000198901"/>
    </source>
</evidence>
<feature type="transmembrane region" description="Helical" evidence="1">
    <location>
        <begin position="34"/>
        <end position="54"/>
    </location>
</feature>
<evidence type="ECO:0000256" key="1">
    <source>
        <dbReference type="SAM" id="Phobius"/>
    </source>
</evidence>
<keyword evidence="3" id="KW-1185">Reference proteome</keyword>
<organism evidence="2 3">
    <name type="scientific">Siphonobacter aquaeclarae</name>
    <dbReference type="NCBI Taxonomy" id="563176"/>
    <lineage>
        <taxon>Bacteria</taxon>
        <taxon>Pseudomonadati</taxon>
        <taxon>Bacteroidota</taxon>
        <taxon>Cytophagia</taxon>
        <taxon>Cytophagales</taxon>
        <taxon>Cytophagaceae</taxon>
        <taxon>Siphonobacter</taxon>
    </lineage>
</organism>
<keyword evidence="1" id="KW-0472">Membrane</keyword>
<feature type="transmembrane region" description="Helical" evidence="1">
    <location>
        <begin position="6"/>
        <end position="22"/>
    </location>
</feature>
<gene>
    <name evidence="2" type="ORF">SAMN04488090_2651</name>
</gene>
<accession>A0A1G9QJY1</accession>